<evidence type="ECO:0000313" key="3">
    <source>
        <dbReference type="Proteomes" id="UP001623661"/>
    </source>
</evidence>
<accession>A0ABW8TWG0</accession>
<dbReference type="InterPro" id="IPR011004">
    <property type="entry name" value="Trimer_LpxA-like_sf"/>
</dbReference>
<dbReference type="CDD" id="cd03360">
    <property type="entry name" value="LbH_AT_putative"/>
    <property type="match status" value="1"/>
</dbReference>
<evidence type="ECO:0000259" key="1">
    <source>
        <dbReference type="Pfam" id="PF17836"/>
    </source>
</evidence>
<dbReference type="InterPro" id="IPR050179">
    <property type="entry name" value="Trans_hexapeptide_repeat"/>
</dbReference>
<dbReference type="SUPFAM" id="SSF51161">
    <property type="entry name" value="Trimeric LpxA-like enzymes"/>
    <property type="match status" value="1"/>
</dbReference>
<dbReference type="InterPro" id="IPR020019">
    <property type="entry name" value="AcTrfase_PglD-like"/>
</dbReference>
<keyword evidence="3" id="KW-1185">Reference proteome</keyword>
<organism evidence="2 3">
    <name type="scientific">Candidatus Clostridium radicumherbarum</name>
    <dbReference type="NCBI Taxonomy" id="3381662"/>
    <lineage>
        <taxon>Bacteria</taxon>
        <taxon>Bacillati</taxon>
        <taxon>Bacillota</taxon>
        <taxon>Clostridia</taxon>
        <taxon>Eubacteriales</taxon>
        <taxon>Clostridiaceae</taxon>
        <taxon>Clostridium</taxon>
    </lineage>
</organism>
<dbReference type="Pfam" id="PF17836">
    <property type="entry name" value="PglD_N"/>
    <property type="match status" value="1"/>
</dbReference>
<gene>
    <name evidence="2" type="ORF">ACJDUH_16400</name>
</gene>
<dbReference type="NCBIfam" id="TIGR03570">
    <property type="entry name" value="NeuD_NnaD"/>
    <property type="match status" value="1"/>
</dbReference>
<reference evidence="2 3" key="1">
    <citation type="submission" date="2024-11" db="EMBL/GenBank/DDBJ databases">
        <authorList>
            <person name="Heng Y.C."/>
            <person name="Lim A.C.H."/>
            <person name="Lee J.K.Y."/>
            <person name="Kittelmann S."/>
        </authorList>
    </citation>
    <scope>NUCLEOTIDE SEQUENCE [LARGE SCALE GENOMIC DNA]</scope>
    <source>
        <strain evidence="2 3">WILCCON 0202</strain>
    </source>
</reference>
<dbReference type="Gene3D" id="2.160.10.10">
    <property type="entry name" value="Hexapeptide repeat proteins"/>
    <property type="match status" value="1"/>
</dbReference>
<dbReference type="Proteomes" id="UP001623661">
    <property type="component" value="Unassembled WGS sequence"/>
</dbReference>
<dbReference type="RefSeq" id="WP_406766284.1">
    <property type="nucleotide sequence ID" value="NZ_JBJHZY010000004.1"/>
</dbReference>
<sequence length="228" mass="24355">MKKIVLIGAGGHCKVVIDIIKSTNEYEIIGITDKTEKLFNILDVPVIGDDNRLIQIFNSGVHNAFICVGALNNINSRQLIYNKLKSIGFNLPVLRHKNSIISKYTSIGEGTCIMPGAIINAGSLLGINCIVNTGSIIEHDCNIGNNTHISPNVAIGGDVNIGNNTHIGIGSSILQGINIGSNVTIGAGAVVINNIDDNVLAVGVPAKVIKIKENYKGQYINTYKEQKR</sequence>
<dbReference type="Pfam" id="PF00132">
    <property type="entry name" value="Hexapep"/>
    <property type="match status" value="1"/>
</dbReference>
<feature type="domain" description="PglD N-terminal" evidence="1">
    <location>
        <begin position="3"/>
        <end position="84"/>
    </location>
</feature>
<comment type="caution">
    <text evidence="2">The sequence shown here is derived from an EMBL/GenBank/DDBJ whole genome shotgun (WGS) entry which is preliminary data.</text>
</comment>
<name>A0ABW8TWG0_9CLOT</name>
<dbReference type="Gene3D" id="3.40.50.20">
    <property type="match status" value="1"/>
</dbReference>
<dbReference type="PANTHER" id="PTHR43300">
    <property type="entry name" value="ACETYLTRANSFERASE"/>
    <property type="match status" value="1"/>
</dbReference>
<proteinExistence type="predicted"/>
<dbReference type="InterPro" id="IPR041561">
    <property type="entry name" value="PglD_N"/>
</dbReference>
<dbReference type="PANTHER" id="PTHR43300:SF7">
    <property type="entry name" value="UDP-N-ACETYLBACILLOSAMINE N-ACETYLTRANSFERASE"/>
    <property type="match status" value="1"/>
</dbReference>
<dbReference type="InterPro" id="IPR001451">
    <property type="entry name" value="Hexapep"/>
</dbReference>
<evidence type="ECO:0000313" key="2">
    <source>
        <dbReference type="EMBL" id="MFL0269659.1"/>
    </source>
</evidence>
<dbReference type="EMBL" id="JBJHZY010000004">
    <property type="protein sequence ID" value="MFL0269659.1"/>
    <property type="molecule type" value="Genomic_DNA"/>
</dbReference>
<protein>
    <submittedName>
        <fullName evidence="2">Acetyltransferase</fullName>
    </submittedName>
</protein>